<dbReference type="Proteomes" id="UP001229244">
    <property type="component" value="Unassembled WGS sequence"/>
</dbReference>
<evidence type="ECO:0000313" key="1">
    <source>
        <dbReference type="EMBL" id="MDQ0314504.1"/>
    </source>
</evidence>
<name>A0AAE4ASZ9_9HYPH</name>
<dbReference type="EMBL" id="JAUSUL010000001">
    <property type="protein sequence ID" value="MDQ0314504.1"/>
    <property type="molecule type" value="Genomic_DNA"/>
</dbReference>
<reference evidence="1" key="1">
    <citation type="submission" date="2023-07" db="EMBL/GenBank/DDBJ databases">
        <title>Genomic Encyclopedia of Type Strains, Phase IV (KMG-IV): sequencing the most valuable type-strain genomes for metagenomic binning, comparative biology and taxonomic classification.</title>
        <authorList>
            <person name="Goeker M."/>
        </authorList>
    </citation>
    <scope>NUCLEOTIDE SEQUENCE</scope>
    <source>
        <strain evidence="1">DSM 21202</strain>
    </source>
</reference>
<evidence type="ECO:0000313" key="2">
    <source>
        <dbReference type="Proteomes" id="UP001229244"/>
    </source>
</evidence>
<accession>A0AAE4ASZ9</accession>
<keyword evidence="2" id="KW-1185">Reference proteome</keyword>
<proteinExistence type="predicted"/>
<sequence length="55" mass="6529">MVRAAKLVDWVEDKPEAGDRMRLLLKYWKAECVERKNRRSAVDEVWELISAQNPQ</sequence>
<organism evidence="1 2">
    <name type="scientific">Amorphus orientalis</name>
    <dbReference type="NCBI Taxonomy" id="649198"/>
    <lineage>
        <taxon>Bacteria</taxon>
        <taxon>Pseudomonadati</taxon>
        <taxon>Pseudomonadota</taxon>
        <taxon>Alphaproteobacteria</taxon>
        <taxon>Hyphomicrobiales</taxon>
        <taxon>Amorphaceae</taxon>
        <taxon>Amorphus</taxon>
    </lineage>
</organism>
<comment type="caution">
    <text evidence="1">The sequence shown here is derived from an EMBL/GenBank/DDBJ whole genome shotgun (WGS) entry which is preliminary data.</text>
</comment>
<gene>
    <name evidence="1" type="ORF">J2S73_000941</name>
</gene>
<protein>
    <submittedName>
        <fullName evidence="1">Uncharacterized protein</fullName>
    </submittedName>
</protein>
<dbReference type="AlphaFoldDB" id="A0AAE4ASZ9"/>